<keyword evidence="2" id="KW-0175">Coiled coil</keyword>
<dbReference type="Pfam" id="PF07228">
    <property type="entry name" value="SpoIIE"/>
    <property type="match status" value="1"/>
</dbReference>
<gene>
    <name evidence="5" type="ORF">SAMN05192584_1102</name>
</gene>
<sequence>MKGQVTRTTAVPFGAAAAPVGGARPGPPTADDTRGLFRASDAVFAELSGPRHVVETANPAFFRALGREEATGVPLSELAPELAEQGIMDLLDGVYRTGRPYTAQDARVLLGPPEAMNEAYYDFTYEPRREPGGRVVGVTALGVDTTAVRQARQLAAEQRVLLEQIALDAPIGDVLRAMTAAIEELDPGVLVSVLLADADGRHLRHGAAPSLPDFYNRAIDGIATGEGVGSCGTAAHRRETVVVADIATHPYWEEFREPALRAGLAACWSTPITGTDGGLLGTFAMYHRIPLMPREADLALAAAFARTAALAVERHQTKQARERAEAEERAARQDLAFVLEASTRIGRDLDFDDSLRRLAELSVPALAPMSAVDVLDGGRLRRVAAFDAGDRGGRWAREAGRTALRPDGETVARVLATGVTEVARRFPPSPGPWRELGVTGYVCVPLSWRGGPFAVLTLLFTGDRPLQGRTVALAEELARRTAVIAHNARQYTERVELARDLQAGLLLPEPPAVPGAEVATCYRPAGEGLDVGGDFYDVFPLGGGRWAFMIGDVCGRGASAATVTGLVRHTVRAVARLVDDPARTVAEVNTALLEGVRHGSAFVTLVYGRMTPGKDGLEVELVRAGHVPPLVRRGGRRVEEITAGGMLLGIVPDPAVRTVRLTLRPEETLFLVTDGFTEARSADGRFLGEDGLAAALARAGRDDGAGARELLDEVVASVDRFSDDAAPSEDDSAALVITAR</sequence>
<dbReference type="SUPFAM" id="SSF81606">
    <property type="entry name" value="PP2C-like"/>
    <property type="match status" value="1"/>
</dbReference>
<dbReference type="InterPro" id="IPR029016">
    <property type="entry name" value="GAF-like_dom_sf"/>
</dbReference>
<dbReference type="Gene3D" id="3.60.40.10">
    <property type="entry name" value="PPM-type phosphatase domain"/>
    <property type="match status" value="1"/>
</dbReference>
<evidence type="ECO:0000259" key="4">
    <source>
        <dbReference type="SMART" id="SM00331"/>
    </source>
</evidence>
<reference evidence="6" key="1">
    <citation type="submission" date="2016-10" db="EMBL/GenBank/DDBJ databases">
        <authorList>
            <person name="Varghese N."/>
            <person name="Submissions S."/>
        </authorList>
    </citation>
    <scope>NUCLEOTIDE SEQUENCE [LARGE SCALE GENOMIC DNA]</scope>
    <source>
        <strain evidence="6">PL19</strain>
    </source>
</reference>
<proteinExistence type="predicted"/>
<organism evidence="5 6">
    <name type="scientific">Streptomyces pini</name>
    <dbReference type="NCBI Taxonomy" id="1520580"/>
    <lineage>
        <taxon>Bacteria</taxon>
        <taxon>Bacillati</taxon>
        <taxon>Actinomycetota</taxon>
        <taxon>Actinomycetes</taxon>
        <taxon>Kitasatosporales</taxon>
        <taxon>Streptomycetaceae</taxon>
        <taxon>Streptomyces</taxon>
    </lineage>
</organism>
<dbReference type="Proteomes" id="UP000198928">
    <property type="component" value="Unassembled WGS sequence"/>
</dbReference>
<dbReference type="SUPFAM" id="SSF55781">
    <property type="entry name" value="GAF domain-like"/>
    <property type="match status" value="2"/>
</dbReference>
<dbReference type="GO" id="GO:0016791">
    <property type="term" value="F:phosphatase activity"/>
    <property type="evidence" value="ECO:0007669"/>
    <property type="project" value="TreeGrafter"/>
</dbReference>
<evidence type="ECO:0000259" key="3">
    <source>
        <dbReference type="SMART" id="SM00065"/>
    </source>
</evidence>
<accession>A0A1I4D9W4</accession>
<evidence type="ECO:0000256" key="1">
    <source>
        <dbReference type="ARBA" id="ARBA00022801"/>
    </source>
</evidence>
<dbReference type="OrthoDB" id="5241041at2"/>
<feature type="coiled-coil region" evidence="2">
    <location>
        <begin position="314"/>
        <end position="341"/>
    </location>
</feature>
<dbReference type="InterPro" id="IPR052016">
    <property type="entry name" value="Bact_Sigma-Reg"/>
</dbReference>
<dbReference type="Gene3D" id="3.30.450.40">
    <property type="match status" value="2"/>
</dbReference>
<dbReference type="InterPro" id="IPR036457">
    <property type="entry name" value="PPM-type-like_dom_sf"/>
</dbReference>
<dbReference type="SMART" id="SM00065">
    <property type="entry name" value="GAF"/>
    <property type="match status" value="2"/>
</dbReference>
<dbReference type="InterPro" id="IPR001932">
    <property type="entry name" value="PPM-type_phosphatase-like_dom"/>
</dbReference>
<dbReference type="PANTHER" id="PTHR43156:SF2">
    <property type="entry name" value="STAGE II SPORULATION PROTEIN E"/>
    <property type="match status" value="1"/>
</dbReference>
<dbReference type="Pfam" id="PF08448">
    <property type="entry name" value="PAS_4"/>
    <property type="match status" value="1"/>
</dbReference>
<keyword evidence="1" id="KW-0378">Hydrolase</keyword>
<feature type="domain" description="GAF" evidence="3">
    <location>
        <begin position="357"/>
        <end position="495"/>
    </location>
</feature>
<dbReference type="AlphaFoldDB" id="A0A1I4D9W4"/>
<feature type="domain" description="GAF" evidence="3">
    <location>
        <begin position="170"/>
        <end position="322"/>
    </location>
</feature>
<dbReference type="Pfam" id="PF13185">
    <property type="entry name" value="GAF_2"/>
    <property type="match status" value="1"/>
</dbReference>
<evidence type="ECO:0000313" key="6">
    <source>
        <dbReference type="Proteomes" id="UP000198928"/>
    </source>
</evidence>
<dbReference type="EMBL" id="FOSG01000010">
    <property type="protein sequence ID" value="SFK89610.1"/>
    <property type="molecule type" value="Genomic_DNA"/>
</dbReference>
<dbReference type="InterPro" id="IPR003018">
    <property type="entry name" value="GAF"/>
</dbReference>
<evidence type="ECO:0000313" key="5">
    <source>
        <dbReference type="EMBL" id="SFK89610.1"/>
    </source>
</evidence>
<keyword evidence="6" id="KW-1185">Reference proteome</keyword>
<dbReference type="PANTHER" id="PTHR43156">
    <property type="entry name" value="STAGE II SPORULATION PROTEIN E-RELATED"/>
    <property type="match status" value="1"/>
</dbReference>
<feature type="domain" description="PPM-type phosphatase" evidence="4">
    <location>
        <begin position="516"/>
        <end position="739"/>
    </location>
</feature>
<dbReference type="Gene3D" id="3.30.450.20">
    <property type="entry name" value="PAS domain"/>
    <property type="match status" value="1"/>
</dbReference>
<dbReference type="SMART" id="SM00331">
    <property type="entry name" value="PP2C_SIG"/>
    <property type="match status" value="1"/>
</dbReference>
<protein>
    <submittedName>
        <fullName evidence="5">Serine phosphatase RsbU, regulator of sigma subunit</fullName>
    </submittedName>
</protein>
<name>A0A1I4D9W4_9ACTN</name>
<dbReference type="InterPro" id="IPR013656">
    <property type="entry name" value="PAS_4"/>
</dbReference>
<evidence type="ECO:0000256" key="2">
    <source>
        <dbReference type="SAM" id="Coils"/>
    </source>
</evidence>